<dbReference type="Proteomes" id="UP000274922">
    <property type="component" value="Unassembled WGS sequence"/>
</dbReference>
<evidence type="ECO:0000256" key="4">
    <source>
        <dbReference type="ARBA" id="ARBA00022833"/>
    </source>
</evidence>
<dbReference type="EMBL" id="ML014186">
    <property type="protein sequence ID" value="RKP01085.1"/>
    <property type="molecule type" value="Genomic_DNA"/>
</dbReference>
<dbReference type="GO" id="GO:0000139">
    <property type="term" value="C:Golgi membrane"/>
    <property type="evidence" value="ECO:0007669"/>
    <property type="project" value="GOC"/>
</dbReference>
<keyword evidence="3 5" id="KW-0863">Zinc-finger</keyword>
<evidence type="ECO:0000313" key="7">
    <source>
        <dbReference type="EMBL" id="RKP01085.1"/>
    </source>
</evidence>
<feature type="non-terminal residue" evidence="7">
    <location>
        <position position="1"/>
    </location>
</feature>
<dbReference type="Pfam" id="PF01412">
    <property type="entry name" value="ArfGap"/>
    <property type="match status" value="1"/>
</dbReference>
<dbReference type="PROSITE" id="PS50115">
    <property type="entry name" value="ARFGAP"/>
    <property type="match status" value="1"/>
</dbReference>
<name>A0A4P9X788_9FUNG</name>
<dbReference type="AlphaFoldDB" id="A0A4P9X788"/>
<evidence type="ECO:0000256" key="2">
    <source>
        <dbReference type="ARBA" id="ARBA00022723"/>
    </source>
</evidence>
<dbReference type="InterPro" id="IPR001164">
    <property type="entry name" value="ArfGAP_dom"/>
</dbReference>
<dbReference type="Gene3D" id="1.10.220.150">
    <property type="entry name" value="Arf GTPase activating protein"/>
    <property type="match status" value="1"/>
</dbReference>
<gene>
    <name evidence="7" type="ORF">CXG81DRAFT_7299</name>
</gene>
<feature type="domain" description="Arf-GAP" evidence="6">
    <location>
        <begin position="1"/>
        <end position="69"/>
    </location>
</feature>
<evidence type="ECO:0000259" key="6">
    <source>
        <dbReference type="PROSITE" id="PS50115"/>
    </source>
</evidence>
<proteinExistence type="predicted"/>
<reference evidence="8" key="1">
    <citation type="journal article" date="2018" name="Nat. Microbiol.">
        <title>Leveraging single-cell genomics to expand the fungal tree of life.</title>
        <authorList>
            <person name="Ahrendt S.R."/>
            <person name="Quandt C.A."/>
            <person name="Ciobanu D."/>
            <person name="Clum A."/>
            <person name="Salamov A."/>
            <person name="Andreopoulos B."/>
            <person name="Cheng J.F."/>
            <person name="Woyke T."/>
            <person name="Pelin A."/>
            <person name="Henrissat B."/>
            <person name="Reynolds N.K."/>
            <person name="Benny G.L."/>
            <person name="Smith M.E."/>
            <person name="James T.Y."/>
            <person name="Grigoriev I.V."/>
        </authorList>
    </citation>
    <scope>NUCLEOTIDE SEQUENCE [LARGE SCALE GENOMIC DNA]</scope>
    <source>
        <strain evidence="8">ATCC 52028</strain>
    </source>
</reference>
<keyword evidence="2" id="KW-0479">Metal-binding</keyword>
<dbReference type="GO" id="GO:0005096">
    <property type="term" value="F:GTPase activator activity"/>
    <property type="evidence" value="ECO:0007669"/>
    <property type="project" value="UniProtKB-KW"/>
</dbReference>
<keyword evidence="1" id="KW-0343">GTPase activation</keyword>
<dbReference type="PRINTS" id="PR00405">
    <property type="entry name" value="REVINTRACTNG"/>
</dbReference>
<evidence type="ECO:0000313" key="8">
    <source>
        <dbReference type="Proteomes" id="UP000274922"/>
    </source>
</evidence>
<evidence type="ECO:0000256" key="3">
    <source>
        <dbReference type="ARBA" id="ARBA00022771"/>
    </source>
</evidence>
<dbReference type="GO" id="GO:0008270">
    <property type="term" value="F:zinc ion binding"/>
    <property type="evidence" value="ECO:0007669"/>
    <property type="project" value="UniProtKB-KW"/>
</dbReference>
<keyword evidence="4" id="KW-0862">Zinc</keyword>
<dbReference type="PANTHER" id="PTHR45686">
    <property type="entry name" value="ADP-RIBOSYLATION FACTOR GTPASE ACTIVATING PROTEIN 3, ISOFORM H-RELATED"/>
    <property type="match status" value="1"/>
</dbReference>
<dbReference type="OrthoDB" id="983479at2759"/>
<protein>
    <recommendedName>
        <fullName evidence="6">Arf-GAP domain-containing protein</fullName>
    </recommendedName>
</protein>
<dbReference type="InterPro" id="IPR037278">
    <property type="entry name" value="ARFGAP/RecO"/>
</dbReference>
<accession>A0A4P9X788</accession>
<sequence>QICFDCNAQNPTWSSVTFGVYICLACSSNHRNMGVHVSFVRSVGLDKWTLGQLRKMKVGGNAAANTFWQ</sequence>
<dbReference type="STRING" id="1555241.A0A4P9X788"/>
<dbReference type="PANTHER" id="PTHR45686:SF4">
    <property type="entry name" value="ADP-RIBOSYLATION FACTOR GTPASE ACTIVATING PROTEIN 3, ISOFORM H"/>
    <property type="match status" value="1"/>
</dbReference>
<dbReference type="SUPFAM" id="SSF57863">
    <property type="entry name" value="ArfGap/RecO-like zinc finger"/>
    <property type="match status" value="1"/>
</dbReference>
<evidence type="ECO:0000256" key="5">
    <source>
        <dbReference type="PROSITE-ProRule" id="PRU00288"/>
    </source>
</evidence>
<dbReference type="GO" id="GO:0048205">
    <property type="term" value="P:COPI coating of Golgi vesicle"/>
    <property type="evidence" value="ECO:0007669"/>
    <property type="project" value="TreeGrafter"/>
</dbReference>
<feature type="non-terminal residue" evidence="7">
    <location>
        <position position="69"/>
    </location>
</feature>
<dbReference type="InterPro" id="IPR038508">
    <property type="entry name" value="ArfGAP_dom_sf"/>
</dbReference>
<organism evidence="7 8">
    <name type="scientific">Caulochytrium protostelioides</name>
    <dbReference type="NCBI Taxonomy" id="1555241"/>
    <lineage>
        <taxon>Eukaryota</taxon>
        <taxon>Fungi</taxon>
        <taxon>Fungi incertae sedis</taxon>
        <taxon>Chytridiomycota</taxon>
        <taxon>Chytridiomycota incertae sedis</taxon>
        <taxon>Chytridiomycetes</taxon>
        <taxon>Caulochytriales</taxon>
        <taxon>Caulochytriaceae</taxon>
        <taxon>Caulochytrium</taxon>
    </lineage>
</organism>
<dbReference type="SMART" id="SM00105">
    <property type="entry name" value="ArfGap"/>
    <property type="match status" value="1"/>
</dbReference>
<keyword evidence="8" id="KW-1185">Reference proteome</keyword>
<evidence type="ECO:0000256" key="1">
    <source>
        <dbReference type="ARBA" id="ARBA00022468"/>
    </source>
</evidence>